<proteinExistence type="predicted"/>
<keyword evidence="3" id="KW-1185">Reference proteome</keyword>
<accession>A0AAE8MXF1</accession>
<protein>
    <submittedName>
        <fullName evidence="2">Uncharacterized protein</fullName>
    </submittedName>
</protein>
<reference evidence="2" key="1">
    <citation type="submission" date="2018-03" db="EMBL/GenBank/DDBJ databases">
        <authorList>
            <person name="Guldener U."/>
        </authorList>
    </citation>
    <scope>NUCLEOTIDE SEQUENCE</scope>
</reference>
<evidence type="ECO:0000313" key="3">
    <source>
        <dbReference type="Proteomes" id="UP001187682"/>
    </source>
</evidence>
<comment type="caution">
    <text evidence="2">The sequence shown here is derived from an EMBL/GenBank/DDBJ whole genome shotgun (WGS) entry which is preliminary data.</text>
</comment>
<dbReference type="EMBL" id="ONZQ02000005">
    <property type="protein sequence ID" value="SPO01385.1"/>
    <property type="molecule type" value="Genomic_DNA"/>
</dbReference>
<feature type="region of interest" description="Disordered" evidence="1">
    <location>
        <begin position="134"/>
        <end position="171"/>
    </location>
</feature>
<gene>
    <name evidence="2" type="ORF">DNG_04061</name>
</gene>
<organism evidence="2 3">
    <name type="scientific">Cephalotrichum gorgonifer</name>
    <dbReference type="NCBI Taxonomy" id="2041049"/>
    <lineage>
        <taxon>Eukaryota</taxon>
        <taxon>Fungi</taxon>
        <taxon>Dikarya</taxon>
        <taxon>Ascomycota</taxon>
        <taxon>Pezizomycotina</taxon>
        <taxon>Sordariomycetes</taxon>
        <taxon>Hypocreomycetidae</taxon>
        <taxon>Microascales</taxon>
        <taxon>Microascaceae</taxon>
        <taxon>Cephalotrichum</taxon>
    </lineage>
</organism>
<dbReference type="AlphaFoldDB" id="A0AAE8MXF1"/>
<dbReference type="Proteomes" id="UP001187682">
    <property type="component" value="Unassembled WGS sequence"/>
</dbReference>
<evidence type="ECO:0000313" key="2">
    <source>
        <dbReference type="EMBL" id="SPO01385.1"/>
    </source>
</evidence>
<name>A0AAE8MXF1_9PEZI</name>
<sequence length="297" mass="32600">MNSVMSSNMSQPTSFAGLLLRHLQNDLNAYGYDRDYCTQQLLEEQGLTPQEARTLRLRVFDLNHQIRLCQHKMEILTALGSIEQPAPSPQTIINSLSAVTQPSPANSGQLIGVGAPDNPSMSLMHQAAQSSAQVAGGSTPAKRAVKPSQTSNGHPSAKRAKKEVAITPGDEENAGNMIQRLGFWKCRLCTSPKYLAAPQPKQPSAPCKWPLRDIAKMITHFTDMHSEHSPSERCEELGTALDGNRGPFEYWLNRSRSMDVGDGSVMRECIDILLSGRLPPLLRRLSRAAAAFPEDEE</sequence>
<evidence type="ECO:0000256" key="1">
    <source>
        <dbReference type="SAM" id="MobiDB-lite"/>
    </source>
</evidence>